<dbReference type="EMBL" id="JAACJK010000057">
    <property type="protein sequence ID" value="KAF5337044.1"/>
    <property type="molecule type" value="Genomic_DNA"/>
</dbReference>
<keyword evidence="1" id="KW-0479">Metal-binding</keyword>
<proteinExistence type="predicted"/>
<evidence type="ECO:0000256" key="1">
    <source>
        <dbReference type="ARBA" id="ARBA00022723"/>
    </source>
</evidence>
<comment type="caution">
    <text evidence="6">The sequence shown here is derived from an EMBL/GenBank/DDBJ whole genome shotgun (WGS) entry which is preliminary data.</text>
</comment>
<accession>A0A8H5C983</accession>
<dbReference type="Proteomes" id="UP000541558">
    <property type="component" value="Unassembled WGS sequence"/>
</dbReference>
<reference evidence="6 7" key="1">
    <citation type="journal article" date="2020" name="ISME J.">
        <title>Uncovering the hidden diversity of litter-decomposition mechanisms in mushroom-forming fungi.</title>
        <authorList>
            <person name="Floudas D."/>
            <person name="Bentzer J."/>
            <person name="Ahren D."/>
            <person name="Johansson T."/>
            <person name="Persson P."/>
            <person name="Tunlid A."/>
        </authorList>
    </citation>
    <scope>NUCLEOTIDE SEQUENCE [LARGE SCALE GENOMIC DNA]</scope>
    <source>
        <strain evidence="6 7">CBS 175.51</strain>
    </source>
</reference>
<keyword evidence="3" id="KW-0862">Zinc</keyword>
<feature type="domain" description="MYND-type" evidence="5">
    <location>
        <begin position="441"/>
        <end position="485"/>
    </location>
</feature>
<keyword evidence="2 4" id="KW-0863">Zinc-finger</keyword>
<evidence type="ECO:0000313" key="7">
    <source>
        <dbReference type="Proteomes" id="UP000541558"/>
    </source>
</evidence>
<evidence type="ECO:0000256" key="3">
    <source>
        <dbReference type="ARBA" id="ARBA00022833"/>
    </source>
</evidence>
<dbReference type="GO" id="GO:0008270">
    <property type="term" value="F:zinc ion binding"/>
    <property type="evidence" value="ECO:0007669"/>
    <property type="project" value="UniProtKB-KW"/>
</dbReference>
<dbReference type="SUPFAM" id="SSF144232">
    <property type="entry name" value="HIT/MYND zinc finger-like"/>
    <property type="match status" value="1"/>
</dbReference>
<dbReference type="InterPro" id="IPR002893">
    <property type="entry name" value="Znf_MYND"/>
</dbReference>
<sequence length="575" mass="64092">MCHFWCSNIHDLCPTFYLLPTTNGPTTNDLSLWSSQHTAQLRNSSQRRTSNCRQNLESKMAFTNTGQPPIETIMSLEAAIDTLTTAMTSPLTTNICASRMNAASKRLQHAMFSLGPSASRTARLNFVNSIPQVLRAGMRFLTMKQSREAHVEMVARLVRCRCDEHVQGKGPEAVMHMKRLHALDASESPDVTILRNVVSLRATVNVMIILIKSALSGLTKRTFQTRVPGKAKKDQPWPLSLDDLFPFGMRDSVHGLELWADWEDLNGSLIYELATALGEFYPPFTRALLQPPDYSLVIKKPLAHLTAAMNNYEKTATHPDNWSALLFKEEIKNVFDYLQMFGMQDQPVTSLFFDILGANVAEMTPVFKRLLDLIASICSSGGASMKEEWSDTRFGIKFLLRVANKDFGPGDEFDSEEGLAEEVMQEALGEMAKARKGGCANLRCPQKKDSVNLRLCSKCDLIRYCGPECQKEAWKSLLFPHKPLCSQVHAFKSAVPKETWMSLWNGGSPSAEAFRALRSVRTAGGKAINAEYVSGIGKTLVEMREIKALYDETGNGESEAEFLSKVAGRRMAGRR</sequence>
<evidence type="ECO:0000313" key="6">
    <source>
        <dbReference type="EMBL" id="KAF5337044.1"/>
    </source>
</evidence>
<gene>
    <name evidence="6" type="ORF">D9611_003036</name>
</gene>
<evidence type="ECO:0000256" key="4">
    <source>
        <dbReference type="PROSITE-ProRule" id="PRU00134"/>
    </source>
</evidence>
<dbReference type="OrthoDB" id="3270372at2759"/>
<dbReference type="Gene3D" id="6.10.140.2220">
    <property type="match status" value="1"/>
</dbReference>
<dbReference type="Pfam" id="PF01753">
    <property type="entry name" value="zf-MYND"/>
    <property type="match status" value="1"/>
</dbReference>
<organism evidence="6 7">
    <name type="scientific">Ephemerocybe angulata</name>
    <dbReference type="NCBI Taxonomy" id="980116"/>
    <lineage>
        <taxon>Eukaryota</taxon>
        <taxon>Fungi</taxon>
        <taxon>Dikarya</taxon>
        <taxon>Basidiomycota</taxon>
        <taxon>Agaricomycotina</taxon>
        <taxon>Agaricomycetes</taxon>
        <taxon>Agaricomycetidae</taxon>
        <taxon>Agaricales</taxon>
        <taxon>Agaricineae</taxon>
        <taxon>Psathyrellaceae</taxon>
        <taxon>Ephemerocybe</taxon>
    </lineage>
</organism>
<protein>
    <recommendedName>
        <fullName evidence="5">MYND-type domain-containing protein</fullName>
    </recommendedName>
</protein>
<dbReference type="AlphaFoldDB" id="A0A8H5C983"/>
<evidence type="ECO:0000259" key="5">
    <source>
        <dbReference type="PROSITE" id="PS50865"/>
    </source>
</evidence>
<name>A0A8H5C983_9AGAR</name>
<dbReference type="PROSITE" id="PS50865">
    <property type="entry name" value="ZF_MYND_2"/>
    <property type="match status" value="1"/>
</dbReference>
<evidence type="ECO:0000256" key="2">
    <source>
        <dbReference type="ARBA" id="ARBA00022771"/>
    </source>
</evidence>
<keyword evidence="7" id="KW-1185">Reference proteome</keyword>